<keyword evidence="1" id="KW-0175">Coiled coil</keyword>
<comment type="caution">
    <text evidence="2">The sequence shown here is derived from an EMBL/GenBank/DDBJ whole genome shotgun (WGS) entry which is preliminary data.</text>
</comment>
<dbReference type="AlphaFoldDB" id="A0A0P7BKS3"/>
<gene>
    <name evidence="2" type="ORF">AK830_g5498</name>
</gene>
<feature type="coiled-coil region" evidence="1">
    <location>
        <begin position="109"/>
        <end position="136"/>
    </location>
</feature>
<reference evidence="2 3" key="1">
    <citation type="submission" date="2015-09" db="EMBL/GenBank/DDBJ databases">
        <title>Draft genome of a European isolate of the apple canker pathogen Neonectria ditissima.</title>
        <authorList>
            <person name="Gomez-Cortecero A."/>
            <person name="Harrison R.J."/>
            <person name="Armitage A.D."/>
        </authorList>
    </citation>
    <scope>NUCLEOTIDE SEQUENCE [LARGE SCALE GENOMIC DNA]</scope>
    <source>
        <strain evidence="2 3">R09/05</strain>
    </source>
</reference>
<dbReference type="EMBL" id="LKCW01000071">
    <property type="protein sequence ID" value="KPM41091.1"/>
    <property type="molecule type" value="Genomic_DNA"/>
</dbReference>
<evidence type="ECO:0000256" key="1">
    <source>
        <dbReference type="SAM" id="Coils"/>
    </source>
</evidence>
<proteinExistence type="predicted"/>
<dbReference type="OrthoDB" id="4664347at2759"/>
<dbReference type="Proteomes" id="UP000050424">
    <property type="component" value="Unassembled WGS sequence"/>
</dbReference>
<keyword evidence="3" id="KW-1185">Reference proteome</keyword>
<accession>A0A0P7BKS3</accession>
<evidence type="ECO:0000313" key="2">
    <source>
        <dbReference type="EMBL" id="KPM41091.1"/>
    </source>
</evidence>
<sequence length="251" mass="28963">MTAPYTPLVDTLPATRLTLASDAYTAGITTAYKLLKRHFNQMLRKNQSLGRSQKSLKQKLEEASLDNTKIRLELQRQQTTYNRLVGEIGRISTQKSELYGKLENEKFQRDLAELILDSYRDEIEEHKKRLSEKESYIETCEQSVAAACSEISALGAQVSYLKQRVAVGEEDICKLSCKLECIIGERRRQEVINAKLEKERSDAMDGCRYYQSQIGRLKTTYDELEARVNALSVEGEVKKMYRGKQRRRHRI</sequence>
<dbReference type="Gene3D" id="1.20.5.340">
    <property type="match status" value="1"/>
</dbReference>
<evidence type="ECO:0000313" key="3">
    <source>
        <dbReference type="Proteomes" id="UP000050424"/>
    </source>
</evidence>
<organism evidence="2 3">
    <name type="scientific">Neonectria ditissima</name>
    <dbReference type="NCBI Taxonomy" id="78410"/>
    <lineage>
        <taxon>Eukaryota</taxon>
        <taxon>Fungi</taxon>
        <taxon>Dikarya</taxon>
        <taxon>Ascomycota</taxon>
        <taxon>Pezizomycotina</taxon>
        <taxon>Sordariomycetes</taxon>
        <taxon>Hypocreomycetidae</taxon>
        <taxon>Hypocreales</taxon>
        <taxon>Nectriaceae</taxon>
        <taxon>Neonectria</taxon>
    </lineage>
</organism>
<name>A0A0P7BKS3_9HYPO</name>
<protein>
    <submittedName>
        <fullName evidence="2">Uncharacterized protein</fullName>
    </submittedName>
</protein>